<dbReference type="Gramene" id="KRH10179">
    <property type="protein sequence ID" value="KRH10179"/>
    <property type="gene ID" value="GLYMA_15G032900"/>
</dbReference>
<evidence type="ECO:0000313" key="2">
    <source>
        <dbReference type="EnsemblPlants" id="KRH10179"/>
    </source>
</evidence>
<reference evidence="1" key="3">
    <citation type="submission" date="2018-07" db="EMBL/GenBank/DDBJ databases">
        <title>WGS assembly of Glycine max.</title>
        <authorList>
            <person name="Schmutz J."/>
            <person name="Cannon S."/>
            <person name="Schlueter J."/>
            <person name="Ma J."/>
            <person name="Mitros T."/>
            <person name="Nelson W."/>
            <person name="Hyten D."/>
            <person name="Song Q."/>
            <person name="Thelen J."/>
            <person name="Cheng J."/>
            <person name="Xu D."/>
            <person name="Hellsten U."/>
            <person name="May G."/>
            <person name="Yu Y."/>
            <person name="Sakurai T."/>
            <person name="Umezawa T."/>
            <person name="Bhattacharyya M."/>
            <person name="Sandhu D."/>
            <person name="Valliyodan B."/>
            <person name="Lindquist E."/>
            <person name="Peto M."/>
            <person name="Grant D."/>
            <person name="Shu S."/>
            <person name="Goodstein D."/>
            <person name="Barry K."/>
            <person name="Futrell-Griggs M."/>
            <person name="Abernathy B."/>
            <person name="Du J."/>
            <person name="Tian Z."/>
            <person name="Zhu L."/>
            <person name="Gill N."/>
            <person name="Joshi T."/>
            <person name="Libault M."/>
            <person name="Sethuraman A."/>
            <person name="Zhang X."/>
            <person name="Shinozaki K."/>
            <person name="Nguyen H."/>
            <person name="Wing R."/>
            <person name="Cregan P."/>
            <person name="Specht J."/>
            <person name="Grimwood J."/>
            <person name="Rokhsar D."/>
            <person name="Stacey G."/>
            <person name="Shoemaker R."/>
            <person name="Jackson S."/>
        </authorList>
    </citation>
    <scope>NUCLEOTIDE SEQUENCE</scope>
    <source>
        <tissue evidence="1">Callus</tissue>
    </source>
</reference>
<dbReference type="AlphaFoldDB" id="A0A0R0G3M2"/>
<evidence type="ECO:0000313" key="3">
    <source>
        <dbReference type="Proteomes" id="UP000008827"/>
    </source>
</evidence>
<keyword evidence="3" id="KW-1185">Reference proteome</keyword>
<dbReference type="EnsemblPlants" id="KRH10179">
    <property type="protein sequence ID" value="KRH10179"/>
    <property type="gene ID" value="GLYMA_15G032900"/>
</dbReference>
<dbReference type="Proteomes" id="UP000008827">
    <property type="component" value="Chromosome 15"/>
</dbReference>
<name>A0A0R0G3M2_SOYBN</name>
<sequence>MPLFDAEEGEGCDAARDLAGYSPPVGDCDAGETRQLADRRRDVAGHVAGAVGALEDRLLRLAAEVDVGDAAGLLVAAHAVPLMAAVGAGPGVEDSEIGLVERRPVRRRTRLHAGAQGHNK</sequence>
<accession>A0A0R0G3M2</accession>
<proteinExistence type="predicted"/>
<gene>
    <name evidence="1" type="ORF">GLYMA_15G032900</name>
</gene>
<reference evidence="2" key="2">
    <citation type="submission" date="2018-02" db="UniProtKB">
        <authorList>
            <consortium name="EnsemblPlants"/>
        </authorList>
    </citation>
    <scope>IDENTIFICATION</scope>
    <source>
        <strain evidence="2">Williams 82</strain>
    </source>
</reference>
<dbReference type="EMBL" id="CM000848">
    <property type="protein sequence ID" value="KRH10179.1"/>
    <property type="molecule type" value="Genomic_DNA"/>
</dbReference>
<evidence type="ECO:0000313" key="1">
    <source>
        <dbReference type="EMBL" id="KRH10179.1"/>
    </source>
</evidence>
<dbReference type="InParanoid" id="A0A0R0G3M2"/>
<organism evidence="1">
    <name type="scientific">Glycine max</name>
    <name type="common">Soybean</name>
    <name type="synonym">Glycine hispida</name>
    <dbReference type="NCBI Taxonomy" id="3847"/>
    <lineage>
        <taxon>Eukaryota</taxon>
        <taxon>Viridiplantae</taxon>
        <taxon>Streptophyta</taxon>
        <taxon>Embryophyta</taxon>
        <taxon>Tracheophyta</taxon>
        <taxon>Spermatophyta</taxon>
        <taxon>Magnoliopsida</taxon>
        <taxon>eudicotyledons</taxon>
        <taxon>Gunneridae</taxon>
        <taxon>Pentapetalae</taxon>
        <taxon>rosids</taxon>
        <taxon>fabids</taxon>
        <taxon>Fabales</taxon>
        <taxon>Fabaceae</taxon>
        <taxon>Papilionoideae</taxon>
        <taxon>50 kb inversion clade</taxon>
        <taxon>NPAAA clade</taxon>
        <taxon>indigoferoid/millettioid clade</taxon>
        <taxon>Phaseoleae</taxon>
        <taxon>Glycine</taxon>
        <taxon>Glycine subgen. Soja</taxon>
    </lineage>
</organism>
<reference evidence="1 2" key="1">
    <citation type="journal article" date="2010" name="Nature">
        <title>Genome sequence of the palaeopolyploid soybean.</title>
        <authorList>
            <person name="Schmutz J."/>
            <person name="Cannon S.B."/>
            <person name="Schlueter J."/>
            <person name="Ma J."/>
            <person name="Mitros T."/>
            <person name="Nelson W."/>
            <person name="Hyten D.L."/>
            <person name="Song Q."/>
            <person name="Thelen J.J."/>
            <person name="Cheng J."/>
            <person name="Xu D."/>
            <person name="Hellsten U."/>
            <person name="May G.D."/>
            <person name="Yu Y."/>
            <person name="Sakurai T."/>
            <person name="Umezawa T."/>
            <person name="Bhattacharyya M.K."/>
            <person name="Sandhu D."/>
            <person name="Valliyodan B."/>
            <person name="Lindquist E."/>
            <person name="Peto M."/>
            <person name="Grant D."/>
            <person name="Shu S."/>
            <person name="Goodstein D."/>
            <person name="Barry K."/>
            <person name="Futrell-Griggs M."/>
            <person name="Abernathy B."/>
            <person name="Du J."/>
            <person name="Tian Z."/>
            <person name="Zhu L."/>
            <person name="Gill N."/>
            <person name="Joshi T."/>
            <person name="Libault M."/>
            <person name="Sethuraman A."/>
            <person name="Zhang X.-C."/>
            <person name="Shinozaki K."/>
            <person name="Nguyen H.T."/>
            <person name="Wing R.A."/>
            <person name="Cregan P."/>
            <person name="Specht J."/>
            <person name="Grimwood J."/>
            <person name="Rokhsar D."/>
            <person name="Stacey G."/>
            <person name="Shoemaker R.C."/>
            <person name="Jackson S.A."/>
        </authorList>
    </citation>
    <scope>NUCLEOTIDE SEQUENCE [LARGE SCALE GENOMIC DNA]</scope>
    <source>
        <strain evidence="2">cv. Williams 82</strain>
        <tissue evidence="1">Callus</tissue>
    </source>
</reference>
<protein>
    <submittedName>
        <fullName evidence="1 2">Uncharacterized protein</fullName>
    </submittedName>
</protein>